<reference evidence="11 12" key="1">
    <citation type="journal article" date="2020" name="ISME J.">
        <title>Comparative genomics reveals insights into cyanobacterial evolution and habitat adaptation.</title>
        <authorList>
            <person name="Chen M.Y."/>
            <person name="Teng W.K."/>
            <person name="Zhao L."/>
            <person name="Hu C.X."/>
            <person name="Zhou Y.K."/>
            <person name="Han B.P."/>
            <person name="Song L.R."/>
            <person name="Shu W.S."/>
        </authorList>
    </citation>
    <scope>NUCLEOTIDE SEQUENCE [LARGE SCALE GENOMIC DNA]</scope>
    <source>
        <strain evidence="11 12">FACHB-252</strain>
    </source>
</reference>
<dbReference type="PANTHER" id="PTHR33841:SF6">
    <property type="entry name" value="TYPE II METHYLTRANSFERASE M.HINDII"/>
    <property type="match status" value="1"/>
</dbReference>
<proteinExistence type="predicted"/>
<dbReference type="Gene3D" id="3.40.50.150">
    <property type="entry name" value="Vaccinia Virus protein VP39"/>
    <property type="match status" value="1"/>
</dbReference>
<evidence type="ECO:0000259" key="10">
    <source>
        <dbReference type="Pfam" id="PF17728"/>
    </source>
</evidence>
<dbReference type="PANTHER" id="PTHR33841">
    <property type="entry name" value="DNA METHYLTRANSFERASE YEEA-RELATED"/>
    <property type="match status" value="1"/>
</dbReference>
<comment type="caution">
    <text evidence="11">The sequence shown here is derived from an EMBL/GenBank/DDBJ whole genome shotgun (WGS) entry which is preliminary data.</text>
</comment>
<name>A0ABR8H8A6_NOSPU</name>
<dbReference type="InterPro" id="IPR041962">
    <property type="entry name" value="BsuBI/PstI_N_sf"/>
</dbReference>
<dbReference type="InterPro" id="IPR011639">
    <property type="entry name" value="MethylTrfase_TaqI-like_dom"/>
</dbReference>
<dbReference type="Pfam" id="PF06616">
    <property type="entry name" value="BsuBI_PstI_RE"/>
    <property type="match status" value="1"/>
</dbReference>
<evidence type="ECO:0000313" key="12">
    <source>
        <dbReference type="Proteomes" id="UP000606396"/>
    </source>
</evidence>
<dbReference type="InterPro" id="IPR050953">
    <property type="entry name" value="N4_N6_ade-DNA_methylase"/>
</dbReference>
<protein>
    <recommendedName>
        <fullName evidence="1">site-specific DNA-methyltransferase (adenine-specific)</fullName>
        <ecNumber evidence="1">2.1.1.72</ecNumber>
    </recommendedName>
</protein>
<dbReference type="InterPro" id="IPR029063">
    <property type="entry name" value="SAM-dependent_MTases_sf"/>
</dbReference>
<evidence type="ECO:0000256" key="3">
    <source>
        <dbReference type="ARBA" id="ARBA00022679"/>
    </source>
</evidence>
<evidence type="ECO:0000256" key="6">
    <source>
        <dbReference type="ARBA" id="ARBA00023125"/>
    </source>
</evidence>
<evidence type="ECO:0000256" key="5">
    <source>
        <dbReference type="ARBA" id="ARBA00022747"/>
    </source>
</evidence>
<dbReference type="Gene3D" id="1.10.10.1820">
    <property type="entry name" value="BsuBI/PstI restriction endonuclease-like"/>
    <property type="match status" value="1"/>
</dbReference>
<organism evidence="11 12">
    <name type="scientific">Nostoc punctiforme FACHB-252</name>
    <dbReference type="NCBI Taxonomy" id="1357509"/>
    <lineage>
        <taxon>Bacteria</taxon>
        <taxon>Bacillati</taxon>
        <taxon>Cyanobacteriota</taxon>
        <taxon>Cyanophyceae</taxon>
        <taxon>Nostocales</taxon>
        <taxon>Nostocaceae</taxon>
        <taxon>Nostoc</taxon>
    </lineage>
</organism>
<dbReference type="Pfam" id="PF17728">
    <property type="entry name" value="BsuBI_PstI_RE_N"/>
    <property type="match status" value="1"/>
</dbReference>
<keyword evidence="2 11" id="KW-0489">Methyltransferase</keyword>
<feature type="domain" description="Type II methyltransferase M.TaqI-like" evidence="9">
    <location>
        <begin position="144"/>
        <end position="248"/>
    </location>
</feature>
<dbReference type="InterPro" id="IPR009528">
    <property type="entry name" value="Restrct_endonuc_II_BsuBI_C"/>
</dbReference>
<keyword evidence="3" id="KW-0808">Transferase</keyword>
<dbReference type="Proteomes" id="UP000606396">
    <property type="component" value="Unassembled WGS sequence"/>
</dbReference>
<feature type="domain" description="BsuBI/PstI restriction endonuclease" evidence="8">
    <location>
        <begin position="688"/>
        <end position="834"/>
    </location>
</feature>
<comment type="catalytic activity">
    <reaction evidence="7">
        <text>a 2'-deoxyadenosine in DNA + S-adenosyl-L-methionine = an N(6)-methyl-2'-deoxyadenosine in DNA + S-adenosyl-L-homocysteine + H(+)</text>
        <dbReference type="Rhea" id="RHEA:15197"/>
        <dbReference type="Rhea" id="RHEA-COMP:12418"/>
        <dbReference type="Rhea" id="RHEA-COMP:12419"/>
        <dbReference type="ChEBI" id="CHEBI:15378"/>
        <dbReference type="ChEBI" id="CHEBI:57856"/>
        <dbReference type="ChEBI" id="CHEBI:59789"/>
        <dbReference type="ChEBI" id="CHEBI:90615"/>
        <dbReference type="ChEBI" id="CHEBI:90616"/>
        <dbReference type="EC" id="2.1.1.72"/>
    </reaction>
</comment>
<evidence type="ECO:0000259" key="9">
    <source>
        <dbReference type="Pfam" id="PF07669"/>
    </source>
</evidence>
<dbReference type="PRINTS" id="PR00507">
    <property type="entry name" value="N12N6MTFRASE"/>
</dbReference>
<keyword evidence="12" id="KW-1185">Reference proteome</keyword>
<evidence type="ECO:0000256" key="2">
    <source>
        <dbReference type="ARBA" id="ARBA00022603"/>
    </source>
</evidence>
<evidence type="ECO:0000313" key="11">
    <source>
        <dbReference type="EMBL" id="MBD2611799.1"/>
    </source>
</evidence>
<dbReference type="InterPro" id="IPR041454">
    <property type="entry name" value="BsuBI/PstI_N"/>
</dbReference>
<dbReference type="GO" id="GO:0032259">
    <property type="term" value="P:methylation"/>
    <property type="evidence" value="ECO:0007669"/>
    <property type="project" value="UniProtKB-KW"/>
</dbReference>
<dbReference type="Pfam" id="PF07669">
    <property type="entry name" value="Eco57I"/>
    <property type="match status" value="1"/>
</dbReference>
<evidence type="ECO:0000259" key="8">
    <source>
        <dbReference type="Pfam" id="PF06616"/>
    </source>
</evidence>
<gene>
    <name evidence="11" type="ORF">H6G94_11010</name>
</gene>
<dbReference type="EMBL" id="JACJTC010000007">
    <property type="protein sequence ID" value="MBD2611799.1"/>
    <property type="molecule type" value="Genomic_DNA"/>
</dbReference>
<keyword evidence="6" id="KW-0238">DNA-binding</keyword>
<evidence type="ECO:0000256" key="7">
    <source>
        <dbReference type="ARBA" id="ARBA00047942"/>
    </source>
</evidence>
<dbReference type="InterPro" id="IPR041963">
    <property type="entry name" value="BsuBI/PstI_C_sf"/>
</dbReference>
<dbReference type="GO" id="GO:0008168">
    <property type="term" value="F:methyltransferase activity"/>
    <property type="evidence" value="ECO:0007669"/>
    <property type="project" value="UniProtKB-KW"/>
</dbReference>
<keyword evidence="5" id="KW-0680">Restriction system</keyword>
<evidence type="ECO:0000256" key="4">
    <source>
        <dbReference type="ARBA" id="ARBA00022691"/>
    </source>
</evidence>
<feature type="domain" description="BsuBI/PstI restriction endonuclease HTH" evidence="10">
    <location>
        <begin position="533"/>
        <end position="669"/>
    </location>
</feature>
<keyword evidence="4" id="KW-0949">S-adenosyl-L-methionine</keyword>
<sequence length="842" mass="95743">MANDISSLELRSLAEISTGNLLAEVDFRRTVASLQLTQDKKASMGQFLTPASVAELMAGMFDRLDLPEISLLDAGAGIGSLLAAFVNKVCQQKQTLSLRIVAYEIDPFLIGYLRQTLKLCERECQRVNISFNYEIREIDFIKDTAKRLEVNLLNNTNQAEFTHAILNPPYLKINVHSQTRKWLRSIGLETSNLYTGFMAATAQLLKPKGEFVAITPRSFCNGTYFREFRKMFLQMMALQQIHLFDSRQETFTDDDVLQETVIIKATKEQKSSSVIINTSSGADDDWILSHSVPYTALVHPQDPEQFIHILPDKISEQVVAKMALFSCTLEDLGLTVSTGRVVDFRAKEYLRKNLEKNTVPLIYPINLSDLYIKYPRITKKPQAILHVEETDKILVPNEHYVLCKRFSSKEEKRRIVAVIYNAEIFDCDYVGFENHLNYFHKDGRGLSHTLACGLAVYLNSTLVDLFFRLFNGHTQVNATDLRKLKYPTLEQLLSLGTEIKERFPSGCEIDLLVQNKLLNMSNQSDKNPIKIKSRIDEALQILRQLGFPRRQLNERSALTLLALFDLKPTDSWNLATSPLMGITPIMDFMSQHYGKTYKPNTRETVRRQTVHQFLDAALIVANPDNLSRPINSPKTVYQIEESALELLRTYGTNEWEKSISTYLASIETFKKQYAQEREMSRIPIVIAGEIKTLSPGGQNILIEKIINDFAPRFTPGGKLIYVGDTDEKFTHFDEAALTDLGVTIDSHGKMSDVIIHLTTNNWLVLIEAVTSHGPINAKRKKDLESLFKGVKIPLVMVTTFLSRKAMVEYLPEIAWETDVWVAEDATHLIHFNGEHLLQAYEI</sequence>
<dbReference type="SUPFAM" id="SSF53335">
    <property type="entry name" value="S-adenosyl-L-methionine-dependent methyltransferases"/>
    <property type="match status" value="1"/>
</dbReference>
<dbReference type="EC" id="2.1.1.72" evidence="1"/>
<dbReference type="Gene3D" id="3.40.1350.80">
    <property type="match status" value="1"/>
</dbReference>
<evidence type="ECO:0000256" key="1">
    <source>
        <dbReference type="ARBA" id="ARBA00011900"/>
    </source>
</evidence>
<accession>A0ABR8H8A6</accession>